<gene>
    <name evidence="3" type="ORF">PC41400_01605</name>
</gene>
<dbReference type="Gene3D" id="2.30.42.10">
    <property type="match status" value="1"/>
</dbReference>
<dbReference type="InterPro" id="IPR029045">
    <property type="entry name" value="ClpP/crotonase-like_dom_sf"/>
</dbReference>
<dbReference type="AlphaFoldDB" id="A0A410WPT9"/>
<keyword evidence="1" id="KW-0812">Transmembrane</keyword>
<dbReference type="Proteomes" id="UP000288943">
    <property type="component" value="Chromosome"/>
</dbReference>
<keyword evidence="1" id="KW-1133">Transmembrane helix</keyword>
<dbReference type="GO" id="GO:0004175">
    <property type="term" value="F:endopeptidase activity"/>
    <property type="evidence" value="ECO:0007669"/>
    <property type="project" value="TreeGrafter"/>
</dbReference>
<dbReference type="InterPro" id="IPR036034">
    <property type="entry name" value="PDZ_sf"/>
</dbReference>
<sequence length="584" mass="65436">MYRSGGCQEKMNGRRREMSVIGTIDSVKWLTVYELIMCIINLFVLTVYAVPIKKYYRWFDFLPSAGVLAAIASVLSGDMTLLALIIESLTLLVFLCTIRRLLKPQAWTAPKKKAFRIVRNVICVCGAAPIVFALANAGVLRYNPVSDFSGMSYSKAFVAMNERLSREYPFGEWKNIDWNERRSKYEPIFKRAEKDKDSDMYYKTLREYLFSLRDGHIKIVNDNVYDGNAVFKKEVGGGFGLSTVQLDNGKVLVSLVLENSPAAKSGMKLGAEIVAWDGKTGREAFGRTTWSENNMATDEVKRFNQGRFMVRAPIGKEVQVEFRNWGESEPTRTKLTAYDDQFETLKKTKTKLTQADLDASPIEGKILENGYGYVKIKHFLPNSNDTSPEKSLADLLKMFQDKHVKGLIVDLRNNPGGDDQLAADLAGFFVKEMKHYEYVSYYNRYTGEFELNRNEVVKVKPAKPYFDGTVAILINGRTGSSGEGLPLVLKGIPNVKIVGFTSTAGSFGLISSPIEIKMPEGYVLQFPDGRSLNQNKKVQGDADQTGVGGAVPDIKIPLNEETFKESVMDGQDVELKYAIEAMEK</sequence>
<proteinExistence type="predicted"/>
<dbReference type="Pfam" id="PF03572">
    <property type="entry name" value="Peptidase_S41"/>
    <property type="match status" value="1"/>
</dbReference>
<feature type="transmembrane region" description="Helical" evidence="1">
    <location>
        <begin position="32"/>
        <end position="51"/>
    </location>
</feature>
<dbReference type="KEGG" id="pchi:PC41400_01605"/>
<evidence type="ECO:0000256" key="1">
    <source>
        <dbReference type="SAM" id="Phobius"/>
    </source>
</evidence>
<feature type="transmembrane region" description="Helical" evidence="1">
    <location>
        <begin position="81"/>
        <end position="102"/>
    </location>
</feature>
<dbReference type="Gene3D" id="3.90.226.10">
    <property type="entry name" value="2-enoyl-CoA Hydratase, Chain A, domain 1"/>
    <property type="match status" value="1"/>
</dbReference>
<dbReference type="GO" id="GO:0006508">
    <property type="term" value="P:proteolysis"/>
    <property type="evidence" value="ECO:0007669"/>
    <property type="project" value="InterPro"/>
</dbReference>
<feature type="domain" description="Tail specific protease" evidence="2">
    <location>
        <begin position="345"/>
        <end position="557"/>
    </location>
</feature>
<organism evidence="3 4">
    <name type="scientific">Paenibacillus chitinolyticus</name>
    <dbReference type="NCBI Taxonomy" id="79263"/>
    <lineage>
        <taxon>Bacteria</taxon>
        <taxon>Bacillati</taxon>
        <taxon>Bacillota</taxon>
        <taxon>Bacilli</taxon>
        <taxon>Bacillales</taxon>
        <taxon>Paenibacillaceae</taxon>
        <taxon>Paenibacillus</taxon>
    </lineage>
</organism>
<dbReference type="SMART" id="SM00245">
    <property type="entry name" value="TSPc"/>
    <property type="match status" value="1"/>
</dbReference>
<reference evidence="3 4" key="1">
    <citation type="submission" date="2018-01" db="EMBL/GenBank/DDBJ databases">
        <title>The whole genome sequencing and assembly of Paenibacillus chitinolyticus KCCM 41400 strain.</title>
        <authorList>
            <person name="Kim J.-Y."/>
            <person name="Park M.-K."/>
            <person name="Lee Y.-J."/>
            <person name="Yi H."/>
            <person name="Bahn Y.-S."/>
            <person name="Kim J.F."/>
            <person name="Lee D.-W."/>
        </authorList>
    </citation>
    <scope>NUCLEOTIDE SEQUENCE [LARGE SCALE GENOMIC DNA]</scope>
    <source>
        <strain evidence="3 4">KCCM 41400</strain>
    </source>
</reference>
<accession>A0A410WPT9</accession>
<keyword evidence="1" id="KW-0472">Membrane</keyword>
<evidence type="ECO:0000313" key="4">
    <source>
        <dbReference type="Proteomes" id="UP000288943"/>
    </source>
</evidence>
<dbReference type="SUPFAM" id="SSF52096">
    <property type="entry name" value="ClpP/crotonase"/>
    <property type="match status" value="1"/>
</dbReference>
<dbReference type="EMBL" id="CP026520">
    <property type="protein sequence ID" value="QAV16459.1"/>
    <property type="molecule type" value="Genomic_DNA"/>
</dbReference>
<name>A0A410WPT9_9BACL</name>
<evidence type="ECO:0000259" key="2">
    <source>
        <dbReference type="SMART" id="SM00245"/>
    </source>
</evidence>
<dbReference type="GO" id="GO:0007165">
    <property type="term" value="P:signal transduction"/>
    <property type="evidence" value="ECO:0007669"/>
    <property type="project" value="TreeGrafter"/>
</dbReference>
<dbReference type="Gene3D" id="3.30.750.44">
    <property type="match status" value="1"/>
</dbReference>
<evidence type="ECO:0000313" key="3">
    <source>
        <dbReference type="EMBL" id="QAV16459.1"/>
    </source>
</evidence>
<protein>
    <recommendedName>
        <fullName evidence="2">Tail specific protease domain-containing protein</fullName>
    </recommendedName>
</protein>
<dbReference type="InterPro" id="IPR005151">
    <property type="entry name" value="Tail-specific_protease"/>
</dbReference>
<dbReference type="PANTHER" id="PTHR32060:SF30">
    <property type="entry name" value="CARBOXY-TERMINAL PROCESSING PROTEASE CTPA"/>
    <property type="match status" value="1"/>
</dbReference>
<feature type="transmembrane region" description="Helical" evidence="1">
    <location>
        <begin position="114"/>
        <end position="135"/>
    </location>
</feature>
<dbReference type="OrthoDB" id="9812068at2"/>
<dbReference type="GO" id="GO:0030288">
    <property type="term" value="C:outer membrane-bounded periplasmic space"/>
    <property type="evidence" value="ECO:0007669"/>
    <property type="project" value="TreeGrafter"/>
</dbReference>
<dbReference type="GO" id="GO:0008236">
    <property type="term" value="F:serine-type peptidase activity"/>
    <property type="evidence" value="ECO:0007669"/>
    <property type="project" value="InterPro"/>
</dbReference>
<dbReference type="PANTHER" id="PTHR32060">
    <property type="entry name" value="TAIL-SPECIFIC PROTEASE"/>
    <property type="match status" value="1"/>
</dbReference>